<gene>
    <name evidence="2" type="ORF">AMECASPLE_025977</name>
</gene>
<evidence type="ECO:0000313" key="2">
    <source>
        <dbReference type="EMBL" id="MEQ2311954.1"/>
    </source>
</evidence>
<proteinExistence type="predicted"/>
<dbReference type="Proteomes" id="UP001469553">
    <property type="component" value="Unassembled WGS sequence"/>
</dbReference>
<dbReference type="EMBL" id="JAHRIP010077844">
    <property type="protein sequence ID" value="MEQ2311954.1"/>
    <property type="molecule type" value="Genomic_DNA"/>
</dbReference>
<keyword evidence="1" id="KW-0812">Transmembrane</keyword>
<keyword evidence="3" id="KW-1185">Reference proteome</keyword>
<keyword evidence="1" id="KW-0472">Membrane</keyword>
<sequence>MEEWQEESHFSKMIPYFLIFHIAHSPLQLKNALLMVTKLSFNISQSFFLALKCLCCLFMSLDFFFVKFSHFLYQRHLGLTRCLVLVASSI</sequence>
<name>A0ABV1A0B3_9TELE</name>
<keyword evidence="1" id="KW-1133">Transmembrane helix</keyword>
<feature type="transmembrane region" description="Helical" evidence="1">
    <location>
        <begin position="43"/>
        <end position="66"/>
    </location>
</feature>
<protein>
    <submittedName>
        <fullName evidence="2">Uncharacterized protein</fullName>
    </submittedName>
</protein>
<comment type="caution">
    <text evidence="2">The sequence shown here is derived from an EMBL/GenBank/DDBJ whole genome shotgun (WGS) entry which is preliminary data.</text>
</comment>
<evidence type="ECO:0000256" key="1">
    <source>
        <dbReference type="SAM" id="Phobius"/>
    </source>
</evidence>
<organism evidence="2 3">
    <name type="scientific">Ameca splendens</name>
    <dbReference type="NCBI Taxonomy" id="208324"/>
    <lineage>
        <taxon>Eukaryota</taxon>
        <taxon>Metazoa</taxon>
        <taxon>Chordata</taxon>
        <taxon>Craniata</taxon>
        <taxon>Vertebrata</taxon>
        <taxon>Euteleostomi</taxon>
        <taxon>Actinopterygii</taxon>
        <taxon>Neopterygii</taxon>
        <taxon>Teleostei</taxon>
        <taxon>Neoteleostei</taxon>
        <taxon>Acanthomorphata</taxon>
        <taxon>Ovalentaria</taxon>
        <taxon>Atherinomorphae</taxon>
        <taxon>Cyprinodontiformes</taxon>
        <taxon>Goodeidae</taxon>
        <taxon>Ameca</taxon>
    </lineage>
</organism>
<accession>A0ABV1A0B3</accession>
<evidence type="ECO:0000313" key="3">
    <source>
        <dbReference type="Proteomes" id="UP001469553"/>
    </source>
</evidence>
<reference evidence="2 3" key="1">
    <citation type="submission" date="2021-06" db="EMBL/GenBank/DDBJ databases">
        <authorList>
            <person name="Palmer J.M."/>
        </authorList>
    </citation>
    <scope>NUCLEOTIDE SEQUENCE [LARGE SCALE GENOMIC DNA]</scope>
    <source>
        <strain evidence="2 3">AS_MEX2019</strain>
        <tissue evidence="2">Muscle</tissue>
    </source>
</reference>